<proteinExistence type="inferred from homology"/>
<gene>
    <name evidence="5" type="ORF">AKA01nite_01710</name>
</gene>
<dbReference type="EC" id="2.3.1.266" evidence="3"/>
<evidence type="ECO:0000256" key="3">
    <source>
        <dbReference type="RuleBase" id="RU363094"/>
    </source>
</evidence>
<dbReference type="PANTHER" id="PTHR42919">
    <property type="entry name" value="N-ALPHA-ACETYLTRANSFERASE"/>
    <property type="match status" value="1"/>
</dbReference>
<dbReference type="CDD" id="cd04301">
    <property type="entry name" value="NAT_SF"/>
    <property type="match status" value="1"/>
</dbReference>
<dbReference type="InterPro" id="IPR006464">
    <property type="entry name" value="AcTrfase_RimI/Ard1"/>
</dbReference>
<sequence>MSNERVKIRRYNYHERKENAFYEIADQVFNYGSPWTEKQYKETLAREDLVFFVAEVNNRVIGYIGGRILFDEADIYTVAVSKDSQNQRIGRYLLEHFKEICKKQGVKVIFLEVRKSNLAAQTFYRENLFKGFTMRKNYYSQPVEDAVIMRYRI</sequence>
<comment type="similarity">
    <text evidence="3">Belongs to the acetyltransferase family. RimI subfamily.</text>
</comment>
<keyword evidence="6" id="KW-1185">Reference proteome</keyword>
<evidence type="ECO:0000313" key="5">
    <source>
        <dbReference type="EMBL" id="GEK90549.1"/>
    </source>
</evidence>
<organism evidence="5 6">
    <name type="scientific">Alkalibacterium kapii</name>
    <dbReference type="NCBI Taxonomy" id="426704"/>
    <lineage>
        <taxon>Bacteria</taxon>
        <taxon>Bacillati</taxon>
        <taxon>Bacillota</taxon>
        <taxon>Bacilli</taxon>
        <taxon>Lactobacillales</taxon>
        <taxon>Carnobacteriaceae</taxon>
        <taxon>Alkalibacterium</taxon>
    </lineage>
</organism>
<dbReference type="EMBL" id="BJUY01000001">
    <property type="protein sequence ID" value="GEK90549.1"/>
    <property type="molecule type" value="Genomic_DNA"/>
</dbReference>
<accession>A0A511AQT1</accession>
<dbReference type="Gene3D" id="3.40.630.30">
    <property type="match status" value="1"/>
</dbReference>
<keyword evidence="1 5" id="KW-0808">Transferase</keyword>
<dbReference type="PANTHER" id="PTHR42919:SF8">
    <property type="entry name" value="N-ALPHA-ACETYLTRANSFERASE 50"/>
    <property type="match status" value="1"/>
</dbReference>
<dbReference type="InterPro" id="IPR000182">
    <property type="entry name" value="GNAT_dom"/>
</dbReference>
<comment type="catalytic activity">
    <reaction evidence="3">
        <text>N-terminal L-alanyl-[ribosomal protein bS18] + acetyl-CoA = N-terminal N(alpha)-acetyl-L-alanyl-[ribosomal protein bS18] + CoA + H(+)</text>
        <dbReference type="Rhea" id="RHEA:43756"/>
        <dbReference type="Rhea" id="RHEA-COMP:10676"/>
        <dbReference type="Rhea" id="RHEA-COMP:10677"/>
        <dbReference type="ChEBI" id="CHEBI:15378"/>
        <dbReference type="ChEBI" id="CHEBI:57287"/>
        <dbReference type="ChEBI" id="CHEBI:57288"/>
        <dbReference type="ChEBI" id="CHEBI:64718"/>
        <dbReference type="ChEBI" id="CHEBI:83683"/>
        <dbReference type="EC" id="2.3.1.266"/>
    </reaction>
</comment>
<dbReference type="GO" id="GO:0008999">
    <property type="term" value="F:protein-N-terminal-alanine acetyltransferase activity"/>
    <property type="evidence" value="ECO:0007669"/>
    <property type="project" value="UniProtKB-EC"/>
</dbReference>
<dbReference type="OrthoDB" id="9794566at2"/>
<dbReference type="RefSeq" id="WP_146922833.1">
    <property type="nucleotide sequence ID" value="NZ_BJUY01000001.1"/>
</dbReference>
<protein>
    <recommendedName>
        <fullName evidence="3">[Ribosomal protein bS18]-alanine N-acetyltransferase</fullName>
        <ecNumber evidence="3">2.3.1.266</ecNumber>
    </recommendedName>
</protein>
<evidence type="ECO:0000256" key="2">
    <source>
        <dbReference type="ARBA" id="ARBA00023315"/>
    </source>
</evidence>
<dbReference type="InterPro" id="IPR016181">
    <property type="entry name" value="Acyl_CoA_acyltransferase"/>
</dbReference>
<name>A0A511AQT1_9LACT</name>
<dbReference type="Proteomes" id="UP000321662">
    <property type="component" value="Unassembled WGS sequence"/>
</dbReference>
<dbReference type="Pfam" id="PF00583">
    <property type="entry name" value="Acetyltransf_1"/>
    <property type="match status" value="1"/>
</dbReference>
<dbReference type="AlphaFoldDB" id="A0A511AQT1"/>
<dbReference type="InterPro" id="IPR051556">
    <property type="entry name" value="N-term/lysine_N-AcTrnsfr"/>
</dbReference>
<dbReference type="PROSITE" id="PS51186">
    <property type="entry name" value="GNAT"/>
    <property type="match status" value="1"/>
</dbReference>
<dbReference type="SUPFAM" id="SSF55729">
    <property type="entry name" value="Acyl-CoA N-acyltransferases (Nat)"/>
    <property type="match status" value="1"/>
</dbReference>
<dbReference type="NCBIfam" id="TIGR01575">
    <property type="entry name" value="rimI"/>
    <property type="match status" value="1"/>
</dbReference>
<dbReference type="GO" id="GO:0005737">
    <property type="term" value="C:cytoplasm"/>
    <property type="evidence" value="ECO:0007669"/>
    <property type="project" value="UniProtKB-SubCell"/>
</dbReference>
<keyword evidence="3" id="KW-0963">Cytoplasm</keyword>
<comment type="subcellular location">
    <subcellularLocation>
        <location evidence="3">Cytoplasm</location>
    </subcellularLocation>
</comment>
<keyword evidence="2" id="KW-0012">Acyltransferase</keyword>
<evidence type="ECO:0000313" key="6">
    <source>
        <dbReference type="Proteomes" id="UP000321662"/>
    </source>
</evidence>
<comment type="caution">
    <text evidence="5">The sequence shown here is derived from an EMBL/GenBank/DDBJ whole genome shotgun (WGS) entry which is preliminary data.</text>
</comment>
<feature type="domain" description="N-acetyltransferase" evidence="4">
    <location>
        <begin position="6"/>
        <end position="153"/>
    </location>
</feature>
<comment type="function">
    <text evidence="3">Acetylates the N-terminal alanine of ribosomal protein bS18.</text>
</comment>
<evidence type="ECO:0000259" key="4">
    <source>
        <dbReference type="PROSITE" id="PS51186"/>
    </source>
</evidence>
<evidence type="ECO:0000256" key="1">
    <source>
        <dbReference type="ARBA" id="ARBA00022679"/>
    </source>
</evidence>
<reference evidence="5 6" key="1">
    <citation type="submission" date="2019-07" db="EMBL/GenBank/DDBJ databases">
        <title>Whole genome shotgun sequence of Alkalibacterium kapii NBRC 103247.</title>
        <authorList>
            <person name="Hosoyama A."/>
            <person name="Uohara A."/>
            <person name="Ohji S."/>
            <person name="Ichikawa N."/>
        </authorList>
    </citation>
    <scope>NUCLEOTIDE SEQUENCE [LARGE SCALE GENOMIC DNA]</scope>
    <source>
        <strain evidence="5 6">NBRC 103247</strain>
    </source>
</reference>